<evidence type="ECO:0000313" key="2">
    <source>
        <dbReference type="EMBL" id="TDG35230.1"/>
    </source>
</evidence>
<comment type="caution">
    <text evidence="2">The sequence shown here is derived from an EMBL/GenBank/DDBJ whole genome shotgun (WGS) entry which is preliminary data.</text>
</comment>
<dbReference type="Proteomes" id="UP000295668">
    <property type="component" value="Unassembled WGS sequence"/>
</dbReference>
<sequence>MENNKIKNENLEDDKIENSVDQTNMPDGLVPRFHSDENTDQNKVESDAGFLGKSFGKGDFGSEEARQDAEKGNKGHAGNQPFSEEK</sequence>
<dbReference type="RefSeq" id="WP_133263362.1">
    <property type="nucleotide sequence ID" value="NZ_SJCY01000011.1"/>
</dbReference>
<feature type="region of interest" description="Disordered" evidence="1">
    <location>
        <begin position="1"/>
        <end position="86"/>
    </location>
</feature>
<dbReference type="OrthoDB" id="770150at2"/>
<dbReference type="EMBL" id="SJCY01000011">
    <property type="protein sequence ID" value="TDG35230.1"/>
    <property type="molecule type" value="Genomic_DNA"/>
</dbReference>
<dbReference type="AlphaFoldDB" id="A0A4R5MI29"/>
<gene>
    <name evidence="2" type="ORF">EZJ43_14115</name>
</gene>
<reference evidence="2 3" key="1">
    <citation type="submission" date="2019-02" db="EMBL/GenBank/DDBJ databases">
        <title>Pedobacter sp. nov., a novel speices isolated from soil of pinguins habitat in Antarcitica.</title>
        <authorList>
            <person name="He R.-H."/>
        </authorList>
    </citation>
    <scope>NUCLEOTIDE SEQUENCE [LARGE SCALE GENOMIC DNA]</scope>
    <source>
        <strain evidence="2 3">E01020</strain>
    </source>
</reference>
<feature type="compositionally biased region" description="Basic and acidic residues" evidence="1">
    <location>
        <begin position="1"/>
        <end position="10"/>
    </location>
</feature>
<keyword evidence="3" id="KW-1185">Reference proteome</keyword>
<organism evidence="2 3">
    <name type="scientific">Pedobacter changchengzhani</name>
    <dbReference type="NCBI Taxonomy" id="2529274"/>
    <lineage>
        <taxon>Bacteria</taxon>
        <taxon>Pseudomonadati</taxon>
        <taxon>Bacteroidota</taxon>
        <taxon>Sphingobacteriia</taxon>
        <taxon>Sphingobacteriales</taxon>
        <taxon>Sphingobacteriaceae</taxon>
        <taxon>Pedobacter</taxon>
    </lineage>
</organism>
<feature type="compositionally biased region" description="Basic and acidic residues" evidence="1">
    <location>
        <begin position="33"/>
        <end position="46"/>
    </location>
</feature>
<proteinExistence type="predicted"/>
<feature type="compositionally biased region" description="Basic and acidic residues" evidence="1">
    <location>
        <begin position="63"/>
        <end position="73"/>
    </location>
</feature>
<accession>A0A4R5MI29</accession>
<name>A0A4R5MI29_9SPHI</name>
<evidence type="ECO:0000313" key="3">
    <source>
        <dbReference type="Proteomes" id="UP000295668"/>
    </source>
</evidence>
<evidence type="ECO:0000256" key="1">
    <source>
        <dbReference type="SAM" id="MobiDB-lite"/>
    </source>
</evidence>
<protein>
    <submittedName>
        <fullName evidence="2">Uncharacterized protein</fullName>
    </submittedName>
</protein>